<dbReference type="EMBL" id="JN638751">
    <property type="protein sequence ID" value="AEO93859.1"/>
    <property type="molecule type" value="Genomic_DNA"/>
</dbReference>
<dbReference type="RefSeq" id="YP_009015906.1">
    <property type="nucleotide sequence ID" value="NC_023719.1"/>
</dbReference>
<dbReference type="GeneID" id="18563824"/>
<sequence>MATNGVYGFRKNGVEKLNYQHGDAYLECLGREILQFIKLVETKRMISCFDNIEMKEGNSDFEYVDLGLYVTGEETSMINGDKYYADYKYILDLDKKVLEYKCPGGVFEISFKFIKSNKIDSIMEFIEVEELKKKFDSLELEKLISKALKDKNNFFVLEIDRCNDFDFTSRYSEDFCQECNHIDNDIDEEDISEDTKYILLWDVGRQNITIDTLDPKIKAVVEKVERKHDIKIQSLNIF</sequence>
<gene>
    <name evidence="1" type="primary">614</name>
    <name evidence="1" type="ORF">G_614</name>
</gene>
<dbReference type="KEGG" id="vg:18563824"/>
<proteinExistence type="predicted"/>
<reference evidence="1 2" key="1">
    <citation type="submission" date="2011-09" db="EMBL/GenBank/DDBJ databases">
        <authorList>
            <person name="Pope W.H."/>
            <person name="Pedulla M.L."/>
            <person name="Ford M.E."/>
            <person name="Peebles C.L."/>
            <person name="Hatfull G.H."/>
            <person name="Hendrix R.W."/>
        </authorList>
    </citation>
    <scope>NUCLEOTIDE SEQUENCE [LARGE SCALE GENOMIC DNA]</scope>
    <source>
        <strain evidence="1">G</strain>
    </source>
</reference>
<dbReference type="Proteomes" id="UP000009273">
    <property type="component" value="Segment"/>
</dbReference>
<name>G3MAZ4_9CAUD</name>
<evidence type="ECO:0000313" key="1">
    <source>
        <dbReference type="EMBL" id="AEO93859.1"/>
    </source>
</evidence>
<evidence type="ECO:0000313" key="2">
    <source>
        <dbReference type="Proteomes" id="UP000009273"/>
    </source>
</evidence>
<keyword evidence="2" id="KW-1185">Reference proteome</keyword>
<accession>G3MAZ4</accession>
<organism evidence="1 2">
    <name type="scientific">Bacillus phage G</name>
    <dbReference type="NCBI Taxonomy" id="2884420"/>
    <lineage>
        <taxon>Viruses</taxon>
        <taxon>Duplodnaviria</taxon>
        <taxon>Heunggongvirae</taxon>
        <taxon>Uroviricota</taxon>
        <taxon>Caudoviricetes</taxon>
        <taxon>Donellivirus</taxon>
        <taxon>Donellivirus gee</taxon>
    </lineage>
</organism>
<protein>
    <submittedName>
        <fullName evidence="1">Gp614</fullName>
    </submittedName>
</protein>